<protein>
    <recommendedName>
        <fullName evidence="3">PE family protein</fullName>
    </recommendedName>
</protein>
<reference evidence="1 2" key="1">
    <citation type="submission" date="2018-07" db="EMBL/GenBank/DDBJ databases">
        <title>Genomic Encyclopedia of Type Strains, Phase III (KMG-III): the genomes of soil and plant-associated and newly described type strains.</title>
        <authorList>
            <person name="Whitman W."/>
        </authorList>
    </citation>
    <scope>NUCLEOTIDE SEQUENCE [LARGE SCALE GENOMIC DNA]</scope>
    <source>
        <strain evidence="1 2">CECT 8575</strain>
    </source>
</reference>
<dbReference type="AlphaFoldDB" id="A0A368VFV0"/>
<evidence type="ECO:0000313" key="1">
    <source>
        <dbReference type="EMBL" id="RCW39966.1"/>
    </source>
</evidence>
<gene>
    <name evidence="1" type="ORF">DFQ14_11348</name>
</gene>
<proteinExistence type="predicted"/>
<accession>A0A368VFV0</accession>
<keyword evidence="2" id="KW-1185">Reference proteome</keyword>
<comment type="caution">
    <text evidence="1">The sequence shown here is derived from an EMBL/GenBank/DDBJ whole genome shotgun (WGS) entry which is preliminary data.</text>
</comment>
<organism evidence="1 2">
    <name type="scientific">Halopolyspora algeriensis</name>
    <dbReference type="NCBI Taxonomy" id="1500506"/>
    <lineage>
        <taxon>Bacteria</taxon>
        <taxon>Bacillati</taxon>
        <taxon>Actinomycetota</taxon>
        <taxon>Actinomycetes</taxon>
        <taxon>Actinomycetes incertae sedis</taxon>
        <taxon>Halopolyspora</taxon>
    </lineage>
</organism>
<sequence length="134" mass="14595">MAFVNASMAMSGDGSIVRPAEAERALASGVATSVGYRIEREQIPEAIADFQRALMALDEAEQEALKHDRIIPPGGDPYSKQAVQTMGPELVSNYRASNHRDKANIEAMIENLDAAMRQYDAQEDAAALSFRPEV</sequence>
<dbReference type="OrthoDB" id="5192404at2"/>
<dbReference type="RefSeq" id="WP_114454431.1">
    <property type="nucleotide sequence ID" value="NZ_QPJC01000013.1"/>
</dbReference>
<evidence type="ECO:0008006" key="3">
    <source>
        <dbReference type="Google" id="ProtNLM"/>
    </source>
</evidence>
<dbReference type="Proteomes" id="UP000253495">
    <property type="component" value="Unassembled WGS sequence"/>
</dbReference>
<name>A0A368VFV0_9ACTN</name>
<dbReference type="EMBL" id="QPJC01000013">
    <property type="protein sequence ID" value="RCW39966.1"/>
    <property type="molecule type" value="Genomic_DNA"/>
</dbReference>
<evidence type="ECO:0000313" key="2">
    <source>
        <dbReference type="Proteomes" id="UP000253495"/>
    </source>
</evidence>